<dbReference type="Pfam" id="PF04149">
    <property type="entry name" value="DUF397"/>
    <property type="match status" value="1"/>
</dbReference>
<dbReference type="Proteomes" id="UP001501265">
    <property type="component" value="Unassembled WGS sequence"/>
</dbReference>
<keyword evidence="3" id="KW-1185">Reference proteome</keyword>
<evidence type="ECO:0000313" key="3">
    <source>
        <dbReference type="Proteomes" id="UP001501265"/>
    </source>
</evidence>
<evidence type="ECO:0000259" key="1">
    <source>
        <dbReference type="Pfam" id="PF04149"/>
    </source>
</evidence>
<dbReference type="EMBL" id="BAABIG010000070">
    <property type="protein sequence ID" value="GAA4817587.1"/>
    <property type="molecule type" value="Genomic_DNA"/>
</dbReference>
<name>A0ABP9CXH9_9ACTN</name>
<sequence length="73" mass="7388">MISPQTTQALTGAQWFKSSYSGGEQACLEVAADIPGAVPVRDSKTPEGPALLFPRASFAAFVTAVGAGGFGSL</sequence>
<proteinExistence type="predicted"/>
<gene>
    <name evidence="2" type="ORF">GCM10023220_57590</name>
</gene>
<feature type="domain" description="DUF397" evidence="1">
    <location>
        <begin position="13"/>
        <end position="65"/>
    </location>
</feature>
<reference evidence="3" key="1">
    <citation type="journal article" date="2019" name="Int. J. Syst. Evol. Microbiol.">
        <title>The Global Catalogue of Microorganisms (GCM) 10K type strain sequencing project: providing services to taxonomists for standard genome sequencing and annotation.</title>
        <authorList>
            <consortium name="The Broad Institute Genomics Platform"/>
            <consortium name="The Broad Institute Genome Sequencing Center for Infectious Disease"/>
            <person name="Wu L."/>
            <person name="Ma J."/>
        </authorList>
    </citation>
    <scope>NUCLEOTIDE SEQUENCE [LARGE SCALE GENOMIC DNA]</scope>
    <source>
        <strain evidence="3">JCM 18081</strain>
    </source>
</reference>
<accession>A0ABP9CXH9</accession>
<protein>
    <submittedName>
        <fullName evidence="2">DUF397 domain-containing protein</fullName>
    </submittedName>
</protein>
<evidence type="ECO:0000313" key="2">
    <source>
        <dbReference type="EMBL" id="GAA4817587.1"/>
    </source>
</evidence>
<dbReference type="RefSeq" id="WP_345623360.1">
    <property type="nucleotide sequence ID" value="NZ_BAABIG010000070.1"/>
</dbReference>
<dbReference type="InterPro" id="IPR007278">
    <property type="entry name" value="DUF397"/>
</dbReference>
<comment type="caution">
    <text evidence="2">The sequence shown here is derived from an EMBL/GenBank/DDBJ whole genome shotgun (WGS) entry which is preliminary data.</text>
</comment>
<organism evidence="2 3">
    <name type="scientific">Streptomyces ziwulingensis</name>
    <dbReference type="NCBI Taxonomy" id="1045501"/>
    <lineage>
        <taxon>Bacteria</taxon>
        <taxon>Bacillati</taxon>
        <taxon>Actinomycetota</taxon>
        <taxon>Actinomycetes</taxon>
        <taxon>Kitasatosporales</taxon>
        <taxon>Streptomycetaceae</taxon>
        <taxon>Streptomyces</taxon>
    </lineage>
</organism>